<feature type="transmembrane region" description="Helical" evidence="1">
    <location>
        <begin position="190"/>
        <end position="211"/>
    </location>
</feature>
<feature type="transmembrane region" description="Helical" evidence="1">
    <location>
        <begin position="380"/>
        <end position="397"/>
    </location>
</feature>
<evidence type="ECO:0000256" key="1">
    <source>
        <dbReference type="SAM" id="Phobius"/>
    </source>
</evidence>
<proteinExistence type="predicted"/>
<feature type="transmembrane region" description="Helical" evidence="1">
    <location>
        <begin position="167"/>
        <end position="183"/>
    </location>
</feature>
<gene>
    <name evidence="2" type="ORF">FD00_GL000208</name>
</gene>
<keyword evidence="1" id="KW-1133">Transmembrane helix</keyword>
<evidence type="ECO:0008006" key="4">
    <source>
        <dbReference type="Google" id="ProtNLM"/>
    </source>
</evidence>
<protein>
    <recommendedName>
        <fullName evidence="4">Integral membrane protein</fullName>
    </recommendedName>
</protein>
<organism evidence="2 3">
    <name type="scientific">Liquorilactobacillus mali KCTC 3596 = DSM 20444</name>
    <dbReference type="NCBI Taxonomy" id="1046596"/>
    <lineage>
        <taxon>Bacteria</taxon>
        <taxon>Bacillati</taxon>
        <taxon>Bacillota</taxon>
        <taxon>Bacilli</taxon>
        <taxon>Lactobacillales</taxon>
        <taxon>Lactobacillaceae</taxon>
        <taxon>Liquorilactobacillus</taxon>
    </lineage>
</organism>
<feature type="transmembrane region" description="Helical" evidence="1">
    <location>
        <begin position="99"/>
        <end position="116"/>
    </location>
</feature>
<feature type="transmembrane region" description="Helical" evidence="1">
    <location>
        <begin position="122"/>
        <end position="138"/>
    </location>
</feature>
<sequence>MLAFSLQLYAVYKTHPAIGFDLWVFHHALISKSLNAESAYFSRYQNNILMLLIQHGYLSVVGIKNYWFKLDLLNVILVDSSVLINVLLVFIYNKVYIARVIWIQAISLFFFPMILVPYSDTFILPFVSLELLFFVCIIKSKKVIFTILCSTLLGLVTSFVYFIKPSAIIPVIAIVIMAIIRLRKISKREVLTGSCFLLMLISSYVMIGTFVSTQKYIKISKQDNMPPIHFISIGMSGQKGGYNLESVKMMYKLKSPQQKKEYSIKQIKQTLEKRGPLGYIKFLISKQGYNTANGTFGWLQEGNFLVASSKVHTNVFKQYLYADGKYLSDFRFFAQILWVIALGILLLGFENRGLLENTLRLGIIGGFIFLLLFEGGRSRYMIQFLPMFVVLLTLISFDGITKFKRIFYTVKK</sequence>
<feature type="transmembrane region" description="Helical" evidence="1">
    <location>
        <begin position="330"/>
        <end position="349"/>
    </location>
</feature>
<dbReference type="Proteomes" id="UP000050898">
    <property type="component" value="Unassembled WGS sequence"/>
</dbReference>
<dbReference type="AlphaFoldDB" id="J0URR7"/>
<evidence type="ECO:0000313" key="2">
    <source>
        <dbReference type="EMBL" id="KRN10442.1"/>
    </source>
</evidence>
<reference evidence="2 3" key="1">
    <citation type="journal article" date="2015" name="Genome Announc.">
        <title>Expanding the biotechnology potential of lactobacilli through comparative genomics of 213 strains and associated genera.</title>
        <authorList>
            <person name="Sun Z."/>
            <person name="Harris H.M."/>
            <person name="McCann A."/>
            <person name="Guo C."/>
            <person name="Argimon S."/>
            <person name="Zhang W."/>
            <person name="Yang X."/>
            <person name="Jeffery I.B."/>
            <person name="Cooney J.C."/>
            <person name="Kagawa T.F."/>
            <person name="Liu W."/>
            <person name="Song Y."/>
            <person name="Salvetti E."/>
            <person name="Wrobel A."/>
            <person name="Rasinkangas P."/>
            <person name="Parkhill J."/>
            <person name="Rea M.C."/>
            <person name="O'Sullivan O."/>
            <person name="Ritari J."/>
            <person name="Douillard F.P."/>
            <person name="Paul Ross R."/>
            <person name="Yang R."/>
            <person name="Briner A.E."/>
            <person name="Felis G.E."/>
            <person name="de Vos W.M."/>
            <person name="Barrangou R."/>
            <person name="Klaenhammer T.R."/>
            <person name="Caufield P.W."/>
            <person name="Cui Y."/>
            <person name="Zhang H."/>
            <person name="O'Toole P.W."/>
        </authorList>
    </citation>
    <scope>NUCLEOTIDE SEQUENCE [LARGE SCALE GENOMIC DNA]</scope>
    <source>
        <strain evidence="2 3">DSM 20444</strain>
    </source>
</reference>
<dbReference type="PATRIC" id="fig|1046596.6.peg.214"/>
<dbReference type="RefSeq" id="WP_003689562.1">
    <property type="nucleotide sequence ID" value="NZ_AYYH01000010.1"/>
</dbReference>
<dbReference type="EMBL" id="AYYH01000010">
    <property type="protein sequence ID" value="KRN10442.1"/>
    <property type="molecule type" value="Genomic_DNA"/>
</dbReference>
<feature type="transmembrane region" description="Helical" evidence="1">
    <location>
        <begin position="73"/>
        <end position="92"/>
    </location>
</feature>
<keyword evidence="3" id="KW-1185">Reference proteome</keyword>
<name>J0URR7_9LACO</name>
<keyword evidence="1" id="KW-0812">Transmembrane</keyword>
<keyword evidence="1" id="KW-0472">Membrane</keyword>
<comment type="caution">
    <text evidence="2">The sequence shown here is derived from an EMBL/GenBank/DDBJ whole genome shotgun (WGS) entry which is preliminary data.</text>
</comment>
<feature type="transmembrane region" description="Helical" evidence="1">
    <location>
        <begin position="358"/>
        <end position="374"/>
    </location>
</feature>
<accession>J0URR7</accession>
<evidence type="ECO:0000313" key="3">
    <source>
        <dbReference type="Proteomes" id="UP000050898"/>
    </source>
</evidence>